<dbReference type="GO" id="GO:0035249">
    <property type="term" value="P:synaptic transmission, glutamatergic"/>
    <property type="evidence" value="ECO:0007669"/>
    <property type="project" value="TreeGrafter"/>
</dbReference>
<dbReference type="GO" id="GO:0017075">
    <property type="term" value="F:syntaxin-1 binding"/>
    <property type="evidence" value="ECO:0007669"/>
    <property type="project" value="TreeGrafter"/>
</dbReference>
<evidence type="ECO:0000313" key="4">
    <source>
        <dbReference type="Proteomes" id="UP001239994"/>
    </source>
</evidence>
<dbReference type="GO" id="GO:0099525">
    <property type="term" value="P:presynaptic dense core vesicle exocytosis"/>
    <property type="evidence" value="ECO:0007669"/>
    <property type="project" value="TreeGrafter"/>
</dbReference>
<dbReference type="GO" id="GO:0043195">
    <property type="term" value="C:terminal bouton"/>
    <property type="evidence" value="ECO:0007669"/>
    <property type="project" value="TreeGrafter"/>
</dbReference>
<keyword evidence="4" id="KW-1185">Reference proteome</keyword>
<dbReference type="GO" id="GO:0005516">
    <property type="term" value="F:calmodulin binding"/>
    <property type="evidence" value="ECO:0007669"/>
    <property type="project" value="TreeGrafter"/>
</dbReference>
<sequence>MCFSISAIYFLINSHYSVFITDKFNTYVTLKVQNVKSTTIAVRGEQPCWEQDFMFEINRLDLGLIVEVWNKGLIWDTLLGTAWVPLKSIQHAEEEGPGEWALLDSEVLMKADEIYGTKNPTSHRILLDTRFELPFEIPEEEACYWSSKLERINSLGIHNEYPLQDDEETHPLPLAASQCSLDDMDSVVDDRDSDYRSETSNSLPPRYHSTSQPNSSLHQYPLGPRFQQQTDSCTESVHSFDLDYREHHASRTLNQRGRVRIIPTDPGMGVKDWEGKYKIKHTSSLNSFFDEDCDWDEEKSRYNDVYTANTGHDTTLSPHPTKTQGKSPVKAAYPEGYDTTGRRPETRIWDLEGFVHTGEECMEEDCFPPDIAPLLQKRGELVLRQVAEMEEEEEKMMHCLRPYKNSLLYQTKMWAQDDKLKNTLEIHEYQEKEAGEVLASAGLSSNSSEILNSVGSEEELEEIASLAEAFLSEGWRIYDHRRYVSPYRGCNAKLQCCCDKTTLKGRSWGWAPEAMLSPVEEPSDVYIDPMDELQCLVNTVSEYLAAKEEEISKYGSLPKSKLEQSQHSFHSTGYRPPTNGHHTANGQYTAKGHCPANVNTSVEKEGLKSSQKTERGNSSSLEKDGVLQEKNQPEKSVCSQDNGSPLPFSPSRLRWLKAVNRVRVQLQENLPKREEVDKKVGKKAQSHNVRRGLCKKIQKLLQSSREHDTCGFHHNALEVEEDMFICGIKRGPSSHEPSVISLPSSKGPVKGDKKHQPTELLSDGTIGIQCPATVGRVLANSEYTDKKPKMEEMHKPTNKEVEEGGNKERCSSTIVEHILKELQGINKIQEEISDLRQYLMSVSGSVNEMSCCVDAVLMEIEELYTTGAIGHPSPQRVVTRRKSLGRQKGVTAIKRHNKSPLLKRPVKSEKNGTSAYCDVSRKSKMPDPEVSDNSDESSCRVRPSKYPHHDMAYGQDFPSTSTLSSCHSSKSRGQNGTLHSRDVDPQMSGWEPSHMTLSASGEGGWSGDTGWSEEDCCSCQNSADEVEDVRNPDAWHRYNGGETSSTLDHSSESSSEHFSLLFGHHYNSLSSLSSVADWKHTRKQAVSDIECEYAPNCPYSRSSGYHTMDAYADEPCSGPSRSLSCSTLGLTDYDDGCQDLHSSCEHCLSVEHTGMDSADSMERMWSHGVYPSVTEEQGGPDCSDNTVTDASQPPNVAIDVVKVSRAMLTFRSALCGTLKRLEVSDCQCSDEENISDVASSPDNHSNELLDVDSTVDSYGSAHIIPASSEALDQCSSPQKTGIHL</sequence>
<organism evidence="3 4">
    <name type="scientific">Electrophorus voltai</name>
    <dbReference type="NCBI Taxonomy" id="2609070"/>
    <lineage>
        <taxon>Eukaryota</taxon>
        <taxon>Metazoa</taxon>
        <taxon>Chordata</taxon>
        <taxon>Craniata</taxon>
        <taxon>Vertebrata</taxon>
        <taxon>Euteleostomi</taxon>
        <taxon>Actinopterygii</taxon>
        <taxon>Neopterygii</taxon>
        <taxon>Teleostei</taxon>
        <taxon>Ostariophysi</taxon>
        <taxon>Gymnotiformes</taxon>
        <taxon>Gymnotoidei</taxon>
        <taxon>Gymnotidae</taxon>
        <taxon>Electrophorus</taxon>
    </lineage>
</organism>
<accession>A0AAD9E3F2</accession>
<feature type="compositionally biased region" description="Polar residues" evidence="1">
    <location>
        <begin position="198"/>
        <end position="218"/>
    </location>
</feature>
<dbReference type="Gene3D" id="2.60.40.150">
    <property type="entry name" value="C2 domain"/>
    <property type="match status" value="1"/>
</dbReference>
<feature type="compositionally biased region" description="Low complexity" evidence="1">
    <location>
        <begin position="959"/>
        <end position="968"/>
    </location>
</feature>
<dbReference type="Proteomes" id="UP001239994">
    <property type="component" value="Unassembled WGS sequence"/>
</dbReference>
<feature type="region of interest" description="Disordered" evidence="1">
    <location>
        <begin position="869"/>
        <end position="888"/>
    </location>
</feature>
<dbReference type="GO" id="GO:0019992">
    <property type="term" value="F:diacylglycerol binding"/>
    <property type="evidence" value="ECO:0007669"/>
    <property type="project" value="InterPro"/>
</dbReference>
<proteinExistence type="predicted"/>
<dbReference type="PROSITE" id="PS50004">
    <property type="entry name" value="C2"/>
    <property type="match status" value="1"/>
</dbReference>
<feature type="region of interest" description="Disordered" evidence="1">
    <location>
        <begin position="310"/>
        <end position="341"/>
    </location>
</feature>
<dbReference type="GO" id="GO:0098831">
    <property type="term" value="C:presynaptic active zone cytoplasmic component"/>
    <property type="evidence" value="ECO:0007669"/>
    <property type="project" value="TreeGrafter"/>
</dbReference>
<dbReference type="GO" id="GO:0016082">
    <property type="term" value="P:synaptic vesicle priming"/>
    <property type="evidence" value="ECO:0007669"/>
    <property type="project" value="TreeGrafter"/>
</dbReference>
<dbReference type="GO" id="GO:0016081">
    <property type="term" value="P:synaptic vesicle docking"/>
    <property type="evidence" value="ECO:0007669"/>
    <property type="project" value="TreeGrafter"/>
</dbReference>
<gene>
    <name evidence="3" type="ORF">P4O66_005560</name>
</gene>
<reference evidence="3" key="1">
    <citation type="submission" date="2023-03" db="EMBL/GenBank/DDBJ databases">
        <title>Electrophorus voltai genome.</title>
        <authorList>
            <person name="Bian C."/>
        </authorList>
    </citation>
    <scope>NUCLEOTIDE SEQUENCE</scope>
    <source>
        <strain evidence="3">CB-2022</strain>
        <tissue evidence="3">Muscle</tissue>
    </source>
</reference>
<dbReference type="GO" id="GO:0030672">
    <property type="term" value="C:synaptic vesicle membrane"/>
    <property type="evidence" value="ECO:0007669"/>
    <property type="project" value="TreeGrafter"/>
</dbReference>
<feature type="domain" description="C2" evidence="2">
    <location>
        <begin position="1"/>
        <end position="101"/>
    </location>
</feature>
<feature type="compositionally biased region" description="Polar residues" evidence="1">
    <location>
        <begin position="310"/>
        <end position="326"/>
    </location>
</feature>
<feature type="region of interest" description="Disordered" evidence="1">
    <location>
        <begin position="177"/>
        <end position="219"/>
    </location>
</feature>
<dbReference type="PANTHER" id="PTHR10480">
    <property type="entry name" value="PROTEIN UNC-13 HOMOLOG"/>
    <property type="match status" value="1"/>
</dbReference>
<dbReference type="PANTHER" id="PTHR10480:SF8">
    <property type="entry name" value="PROTEIN UNC-13 HOMOLOG B"/>
    <property type="match status" value="1"/>
</dbReference>
<dbReference type="InterPro" id="IPR035892">
    <property type="entry name" value="C2_domain_sf"/>
</dbReference>
<dbReference type="GO" id="GO:0061789">
    <property type="term" value="P:dense core granule priming"/>
    <property type="evidence" value="ECO:0007669"/>
    <property type="project" value="TreeGrafter"/>
</dbReference>
<feature type="region of interest" description="Disordered" evidence="1">
    <location>
        <begin position="556"/>
        <end position="645"/>
    </location>
</feature>
<feature type="region of interest" description="Disordered" evidence="1">
    <location>
        <begin position="895"/>
        <end position="1006"/>
    </location>
</feature>
<name>A0AAD9E3F2_9TELE</name>
<dbReference type="EMBL" id="JAROKS010000010">
    <property type="protein sequence ID" value="KAK1800897.1"/>
    <property type="molecule type" value="Genomic_DNA"/>
</dbReference>
<evidence type="ECO:0000313" key="3">
    <source>
        <dbReference type="EMBL" id="KAK1800897.1"/>
    </source>
</evidence>
<comment type="caution">
    <text evidence="3">The sequence shown here is derived from an EMBL/GenBank/DDBJ whole genome shotgun (WGS) entry which is preliminary data.</text>
</comment>
<dbReference type="GO" id="GO:0031594">
    <property type="term" value="C:neuromuscular junction"/>
    <property type="evidence" value="ECO:0007669"/>
    <property type="project" value="TreeGrafter"/>
</dbReference>
<dbReference type="SMART" id="SM00239">
    <property type="entry name" value="C2"/>
    <property type="match status" value="1"/>
</dbReference>
<feature type="compositionally biased region" description="Basic and acidic residues" evidence="1">
    <location>
        <begin position="188"/>
        <end position="197"/>
    </location>
</feature>
<dbReference type="SUPFAM" id="SSF49562">
    <property type="entry name" value="C2 domain (Calcium/lipid-binding domain, CaLB)"/>
    <property type="match status" value="1"/>
</dbReference>
<dbReference type="GO" id="GO:0042734">
    <property type="term" value="C:presynaptic membrane"/>
    <property type="evidence" value="ECO:0007669"/>
    <property type="project" value="TreeGrafter"/>
</dbReference>
<dbReference type="Pfam" id="PF00168">
    <property type="entry name" value="C2"/>
    <property type="match status" value="1"/>
</dbReference>
<dbReference type="InterPro" id="IPR000008">
    <property type="entry name" value="C2_dom"/>
</dbReference>
<feature type="region of interest" description="Disordered" evidence="1">
    <location>
        <begin position="1030"/>
        <end position="1051"/>
    </location>
</feature>
<evidence type="ECO:0000256" key="1">
    <source>
        <dbReference type="SAM" id="MobiDB-lite"/>
    </source>
</evidence>
<evidence type="ECO:0000259" key="2">
    <source>
        <dbReference type="PROSITE" id="PS50004"/>
    </source>
</evidence>
<feature type="region of interest" description="Disordered" evidence="1">
    <location>
        <begin position="733"/>
        <end position="758"/>
    </location>
</feature>
<dbReference type="FunFam" id="2.60.40.150:FF:000031">
    <property type="entry name" value="Protein unc-13 homolog B"/>
    <property type="match status" value="1"/>
</dbReference>
<protein>
    <recommendedName>
        <fullName evidence="2">C2 domain-containing protein</fullName>
    </recommendedName>
</protein>
<feature type="compositionally biased region" description="Basic and acidic residues" evidence="1">
    <location>
        <begin position="602"/>
        <end position="633"/>
    </location>
</feature>
<dbReference type="CDD" id="cd08394">
    <property type="entry name" value="C2A_Munc13"/>
    <property type="match status" value="1"/>
</dbReference>
<dbReference type="InterPro" id="IPR027080">
    <property type="entry name" value="Unc-13"/>
</dbReference>